<evidence type="ECO:0000256" key="2">
    <source>
        <dbReference type="ARBA" id="ARBA00008335"/>
    </source>
</evidence>
<feature type="transmembrane region" description="Helical" evidence="7">
    <location>
        <begin position="481"/>
        <end position="500"/>
    </location>
</feature>
<evidence type="ECO:0000256" key="1">
    <source>
        <dbReference type="ARBA" id="ARBA00004141"/>
    </source>
</evidence>
<feature type="transmembrane region" description="Helical" evidence="7">
    <location>
        <begin position="290"/>
        <end position="313"/>
    </location>
</feature>
<proteinExistence type="inferred from homology"/>
<feature type="transmembrane region" description="Helical" evidence="7">
    <location>
        <begin position="166"/>
        <end position="192"/>
    </location>
</feature>
<evidence type="ECO:0000256" key="4">
    <source>
        <dbReference type="ARBA" id="ARBA00022989"/>
    </source>
</evidence>
<dbReference type="GO" id="GO:0022857">
    <property type="term" value="F:transmembrane transporter activity"/>
    <property type="evidence" value="ECO:0007669"/>
    <property type="project" value="TreeGrafter"/>
</dbReference>
<dbReference type="EMBL" id="CAUWAG010000020">
    <property type="protein sequence ID" value="CAJ2513972.1"/>
    <property type="molecule type" value="Genomic_DNA"/>
</dbReference>
<feature type="compositionally biased region" description="Low complexity" evidence="6">
    <location>
        <begin position="54"/>
        <end position="79"/>
    </location>
</feature>
<feature type="compositionally biased region" description="Polar residues" evidence="6">
    <location>
        <begin position="44"/>
        <end position="53"/>
    </location>
</feature>
<feature type="region of interest" description="Disordered" evidence="6">
    <location>
        <begin position="1"/>
        <end position="121"/>
    </location>
</feature>
<feature type="transmembrane region" description="Helical" evidence="7">
    <location>
        <begin position="261"/>
        <end position="278"/>
    </location>
</feature>
<feature type="transmembrane region" description="Helical" evidence="7">
    <location>
        <begin position="319"/>
        <end position="341"/>
    </location>
</feature>
<feature type="transmembrane region" description="Helical" evidence="7">
    <location>
        <begin position="230"/>
        <end position="249"/>
    </location>
</feature>
<accession>A0AAI8VZL3</accession>
<dbReference type="PANTHER" id="PTHR23502:SF68">
    <property type="entry name" value="MULTIDRUG TRANSPORTER, PUTATIVE (AFU_ORTHOLOGUE AFUA_3G01120)-RELATED"/>
    <property type="match status" value="1"/>
</dbReference>
<feature type="compositionally biased region" description="Polar residues" evidence="6">
    <location>
        <begin position="1"/>
        <end position="17"/>
    </location>
</feature>
<feature type="transmembrane region" description="Helical" evidence="7">
    <location>
        <begin position="446"/>
        <end position="469"/>
    </location>
</feature>
<reference evidence="8" key="1">
    <citation type="submission" date="2023-10" db="EMBL/GenBank/DDBJ databases">
        <authorList>
            <person name="Hackl T."/>
        </authorList>
    </citation>
    <scope>NUCLEOTIDE SEQUENCE</scope>
</reference>
<evidence type="ECO:0000313" key="8">
    <source>
        <dbReference type="EMBL" id="CAJ2513972.1"/>
    </source>
</evidence>
<comment type="subcellular location">
    <subcellularLocation>
        <location evidence="1">Membrane</location>
        <topology evidence="1">Multi-pass membrane protein</topology>
    </subcellularLocation>
</comment>
<organism evidence="8 9">
    <name type="scientific">Anthostomella pinea</name>
    <dbReference type="NCBI Taxonomy" id="933095"/>
    <lineage>
        <taxon>Eukaryota</taxon>
        <taxon>Fungi</taxon>
        <taxon>Dikarya</taxon>
        <taxon>Ascomycota</taxon>
        <taxon>Pezizomycotina</taxon>
        <taxon>Sordariomycetes</taxon>
        <taxon>Xylariomycetidae</taxon>
        <taxon>Xylariales</taxon>
        <taxon>Xylariaceae</taxon>
        <taxon>Anthostomella</taxon>
    </lineage>
</organism>
<dbReference type="PANTHER" id="PTHR23502">
    <property type="entry name" value="MAJOR FACILITATOR SUPERFAMILY"/>
    <property type="match status" value="1"/>
</dbReference>
<evidence type="ECO:0000256" key="3">
    <source>
        <dbReference type="ARBA" id="ARBA00022692"/>
    </source>
</evidence>
<evidence type="ECO:0000256" key="7">
    <source>
        <dbReference type="SAM" id="Phobius"/>
    </source>
</evidence>
<dbReference type="SUPFAM" id="SSF103473">
    <property type="entry name" value="MFS general substrate transporter"/>
    <property type="match status" value="1"/>
</dbReference>
<name>A0AAI8VZL3_9PEZI</name>
<evidence type="ECO:0000256" key="5">
    <source>
        <dbReference type="ARBA" id="ARBA00023136"/>
    </source>
</evidence>
<gene>
    <name evidence="8" type="ORF">KHLLAP_LOCUS14440</name>
</gene>
<keyword evidence="3 7" id="KW-0812">Transmembrane</keyword>
<feature type="transmembrane region" description="Helical" evidence="7">
    <location>
        <begin position="198"/>
        <end position="223"/>
    </location>
</feature>
<protein>
    <submittedName>
        <fullName evidence="8">Uu.00g020910.m01.CDS01</fullName>
    </submittedName>
</protein>
<feature type="transmembrane region" description="Helical" evidence="7">
    <location>
        <begin position="607"/>
        <end position="630"/>
    </location>
</feature>
<feature type="transmembrane region" description="Helical" evidence="7">
    <location>
        <begin position="578"/>
        <end position="595"/>
    </location>
</feature>
<evidence type="ECO:0000256" key="6">
    <source>
        <dbReference type="SAM" id="MobiDB-lite"/>
    </source>
</evidence>
<dbReference type="GO" id="GO:0016020">
    <property type="term" value="C:membrane"/>
    <property type="evidence" value="ECO:0007669"/>
    <property type="project" value="UniProtKB-SubCell"/>
</dbReference>
<comment type="caution">
    <text evidence="8">The sequence shown here is derived from an EMBL/GenBank/DDBJ whole genome shotgun (WGS) entry which is preliminary data.</text>
</comment>
<feature type="transmembrane region" description="Helical" evidence="7">
    <location>
        <begin position="410"/>
        <end position="434"/>
    </location>
</feature>
<evidence type="ECO:0000313" key="9">
    <source>
        <dbReference type="Proteomes" id="UP001295740"/>
    </source>
</evidence>
<comment type="similarity">
    <text evidence="2">Belongs to the major facilitator superfamily.</text>
</comment>
<keyword evidence="9" id="KW-1185">Reference proteome</keyword>
<dbReference type="AlphaFoldDB" id="A0AAI8VZL3"/>
<keyword evidence="5 7" id="KW-0472">Membrane</keyword>
<keyword evidence="4 7" id="KW-1133">Transmembrane helix</keyword>
<sequence>MAGHESSGSTMDISQLEKSFPAPPESSHGDRKSLPELPLLAEIQSFSQIESPASSDDLSTSTPSSSGSSSSSMIMSPSLKIPEDKELPPPFGIQLKKVHPPSPISKEAPRPMTASTRRLSFSSIPEPKRRIRYGTGKYAGVELSPQPSDNPEDPLNWPMWKKHMNFLTLLSMVALVGAMKTAFVTVNSFVAIDEGVSYTAAVGLTAVPLMVSALTGMTSTIVAKIWGKRPIYLVSSILIFAGAVWNIMVRGDLAQNMGARVLQGLGWGAFDTLVVASIRDTYFEHERQSYTLIYHAVSVGTTWGSPLLGGVASNGPMGFALQFEIVTCFLVVLTPLLVLAVPETSFARSSFSLASPTITRSQSLGPKSAFSKDAVVGYLSNIKLLSYKAQQVDSALLTQAPRAMLAPSTLLLFAVTLLPYVGLWSLTSSLSLLFSPMPFMFSEASTGALMTGPFILATAVAIASSLPFFQGSFTPTVHYTLLATGTAFAAVGIFGFGLYLEGSMQMPTDGSGQPNSTPYGLSFMGARLSFPIVSLLLGFLAAGSLALDACIQPVIQRSTNFTSADVEVGLRNAADMQAGLMCMRNLVAGAFILGVPNMVWEWEGLKAVAVGMGAAQLFVAAAACGVWWSWDENVKRLDGRVMRLVDLLGLKKQGSFFDMD</sequence>
<dbReference type="Gene3D" id="1.20.1250.20">
    <property type="entry name" value="MFS general substrate transporter like domains"/>
    <property type="match status" value="1"/>
</dbReference>
<dbReference type="InterPro" id="IPR036259">
    <property type="entry name" value="MFS_trans_sf"/>
</dbReference>
<feature type="transmembrane region" description="Helical" evidence="7">
    <location>
        <begin position="528"/>
        <end position="547"/>
    </location>
</feature>
<dbReference type="Proteomes" id="UP001295740">
    <property type="component" value="Unassembled WGS sequence"/>
</dbReference>